<feature type="transmembrane region" description="Helical" evidence="5">
    <location>
        <begin position="20"/>
        <end position="42"/>
    </location>
</feature>
<organism evidence="7 8">
    <name type="scientific">Paraclostridium sordellii</name>
    <name type="common">Clostridium sordellii</name>
    <dbReference type="NCBI Taxonomy" id="1505"/>
    <lineage>
        <taxon>Bacteria</taxon>
        <taxon>Bacillati</taxon>
        <taxon>Bacillota</taxon>
        <taxon>Clostridia</taxon>
        <taxon>Peptostreptococcales</taxon>
        <taxon>Peptostreptococcaceae</taxon>
        <taxon>Paraclostridium</taxon>
    </lineage>
</organism>
<feature type="transmembrane region" description="Helical" evidence="5">
    <location>
        <begin position="313"/>
        <end position="333"/>
    </location>
</feature>
<evidence type="ECO:0000256" key="1">
    <source>
        <dbReference type="ARBA" id="ARBA00004141"/>
    </source>
</evidence>
<dbReference type="Pfam" id="PF12698">
    <property type="entry name" value="ABC2_membrane_3"/>
    <property type="match status" value="1"/>
</dbReference>
<dbReference type="GO" id="GO:0140359">
    <property type="term" value="F:ABC-type transporter activity"/>
    <property type="evidence" value="ECO:0007669"/>
    <property type="project" value="InterPro"/>
</dbReference>
<protein>
    <submittedName>
        <fullName evidence="7">Sodium ABC transporter permease</fullName>
    </submittedName>
</protein>
<keyword evidence="4 5" id="KW-0472">Membrane</keyword>
<keyword evidence="2 5" id="KW-0812">Transmembrane</keyword>
<evidence type="ECO:0000313" key="8">
    <source>
        <dbReference type="Proteomes" id="UP000049685"/>
    </source>
</evidence>
<reference evidence="8" key="1">
    <citation type="submission" date="2015-01" db="EMBL/GenBank/DDBJ databases">
        <authorList>
            <person name="Aslett A.Martin."/>
            <person name="De Silva Nishadi"/>
        </authorList>
    </citation>
    <scope>NUCLEOTIDE SEQUENCE [LARGE SCALE GENOMIC DNA]</scope>
    <source>
        <strain evidence="8">UMC4404</strain>
    </source>
</reference>
<dbReference type="EMBL" id="CDNY01000001">
    <property type="protein sequence ID" value="CEN31331.1"/>
    <property type="molecule type" value="Genomic_DNA"/>
</dbReference>
<sequence length="417" mass="47007">MKQFLRVLQFELSNYFKTKGYVLTTVIISALLIVGLSLPSFFDMSKILPFLGDTKQEEANEPLDEEEISNFAILDKNKLIDLNYLKEFFPSSKFTTVDSENELKKLVEDDEVEGGFVVNSLTDFDYLIQNSTLRDSSKRVFSEMLSLLNRIEYANNNNLNFEELESAYNAPINYEVTILGKDAVNNYSYAYLLLLLLYFMIITYGQLIATSVTNEKSNRSIEILVTSVNTTSLICGKVIAAALAGFIQLSTMIGSGILAYNLNKDTWNSMLDNIFYIPYDILLIFILFGGVGYLFYAFIFGALGALVSKTEDISSSITSISMIFMLVFFIAMFNMHNSDSILMKVSSFIPFSSIMTMPTRFAMGSVSMLEISISFVILTVSTMFVAYIAAKIYRMATLRYGNPIKLKDALKLVRKNN</sequence>
<dbReference type="AlphaFoldDB" id="A0A9P1KYL7"/>
<keyword evidence="3 5" id="KW-1133">Transmembrane helix</keyword>
<comment type="caution">
    <text evidence="7">The sequence shown here is derived from an EMBL/GenBank/DDBJ whole genome shotgun (WGS) entry which is preliminary data.</text>
</comment>
<feature type="transmembrane region" description="Helical" evidence="5">
    <location>
        <begin position="281"/>
        <end position="307"/>
    </location>
</feature>
<feature type="transmembrane region" description="Helical" evidence="5">
    <location>
        <begin position="369"/>
        <end position="390"/>
    </location>
</feature>
<accession>A0A9P1KYL7</accession>
<feature type="transmembrane region" description="Helical" evidence="5">
    <location>
        <begin position="238"/>
        <end position="260"/>
    </location>
</feature>
<dbReference type="Proteomes" id="UP000049685">
    <property type="component" value="Unassembled WGS sequence"/>
</dbReference>
<proteinExistence type="predicted"/>
<evidence type="ECO:0000259" key="6">
    <source>
        <dbReference type="Pfam" id="PF12698"/>
    </source>
</evidence>
<evidence type="ECO:0000256" key="5">
    <source>
        <dbReference type="SAM" id="Phobius"/>
    </source>
</evidence>
<comment type="subcellular location">
    <subcellularLocation>
        <location evidence="1">Membrane</location>
        <topology evidence="1">Multi-pass membrane protein</topology>
    </subcellularLocation>
</comment>
<name>A0A9P1KYL7_PARSO</name>
<dbReference type="PANTHER" id="PTHR43471:SF3">
    <property type="entry name" value="ABC TRANSPORTER PERMEASE PROTEIN NATB"/>
    <property type="match status" value="1"/>
</dbReference>
<dbReference type="InterPro" id="IPR013525">
    <property type="entry name" value="ABC2_TM"/>
</dbReference>
<gene>
    <name evidence="7" type="primary">yhaP_2</name>
    <name evidence="7" type="ORF">UMC4404_31631</name>
</gene>
<evidence type="ECO:0000256" key="4">
    <source>
        <dbReference type="ARBA" id="ARBA00023136"/>
    </source>
</evidence>
<feature type="transmembrane region" description="Helical" evidence="5">
    <location>
        <begin position="189"/>
        <end position="209"/>
    </location>
</feature>
<feature type="domain" description="ABC-2 type transporter transmembrane" evidence="6">
    <location>
        <begin position="22"/>
        <end position="390"/>
    </location>
</feature>
<dbReference type="RefSeq" id="WP_057556957.1">
    <property type="nucleotide sequence ID" value="NZ_CDNY01000001.1"/>
</dbReference>
<dbReference type="GO" id="GO:0016020">
    <property type="term" value="C:membrane"/>
    <property type="evidence" value="ECO:0007669"/>
    <property type="project" value="UniProtKB-SubCell"/>
</dbReference>
<evidence type="ECO:0000256" key="2">
    <source>
        <dbReference type="ARBA" id="ARBA00022692"/>
    </source>
</evidence>
<dbReference type="PANTHER" id="PTHR43471">
    <property type="entry name" value="ABC TRANSPORTER PERMEASE"/>
    <property type="match status" value="1"/>
</dbReference>
<feature type="transmembrane region" description="Helical" evidence="5">
    <location>
        <begin position="345"/>
        <end position="363"/>
    </location>
</feature>
<evidence type="ECO:0000256" key="3">
    <source>
        <dbReference type="ARBA" id="ARBA00022989"/>
    </source>
</evidence>
<evidence type="ECO:0000313" key="7">
    <source>
        <dbReference type="EMBL" id="CEN31331.1"/>
    </source>
</evidence>